<evidence type="ECO:0000256" key="1">
    <source>
        <dbReference type="ARBA" id="ARBA00008779"/>
    </source>
</evidence>
<evidence type="ECO:0000313" key="7">
    <source>
        <dbReference type="Proteomes" id="UP001200145"/>
    </source>
</evidence>
<proteinExistence type="inferred from homology"/>
<dbReference type="EMBL" id="JAKEVY010000005">
    <property type="protein sequence ID" value="MCF1716616.1"/>
    <property type="molecule type" value="Genomic_DNA"/>
</dbReference>
<accession>A0ABS9BLP0</accession>
<evidence type="ECO:0000256" key="3">
    <source>
        <dbReference type="ARBA" id="ARBA00022801"/>
    </source>
</evidence>
<protein>
    <submittedName>
        <fullName evidence="6">Sulfatase-like hydrolase/transferase</fullName>
    </submittedName>
</protein>
<dbReference type="PROSITE" id="PS00149">
    <property type="entry name" value="SULFATASE_2"/>
    <property type="match status" value="1"/>
</dbReference>
<dbReference type="InterPro" id="IPR000917">
    <property type="entry name" value="Sulfatase_N"/>
</dbReference>
<name>A0ABS9BLP0_9BACT</name>
<dbReference type="InterPro" id="IPR024607">
    <property type="entry name" value="Sulfatase_CS"/>
</dbReference>
<keyword evidence="7" id="KW-1185">Reference proteome</keyword>
<keyword evidence="3" id="KW-0378">Hydrolase</keyword>
<comment type="caution">
    <text evidence="6">The sequence shown here is derived from an EMBL/GenBank/DDBJ whole genome shotgun (WGS) entry which is preliminary data.</text>
</comment>
<evidence type="ECO:0000313" key="6">
    <source>
        <dbReference type="EMBL" id="MCF1716616.1"/>
    </source>
</evidence>
<keyword evidence="4" id="KW-0106">Calcium</keyword>
<gene>
    <name evidence="6" type="ORF">L0U88_18385</name>
</gene>
<evidence type="ECO:0000256" key="2">
    <source>
        <dbReference type="ARBA" id="ARBA00022723"/>
    </source>
</evidence>
<comment type="similarity">
    <text evidence="1">Belongs to the sulfatase family.</text>
</comment>
<dbReference type="PANTHER" id="PTHR42693:SF53">
    <property type="entry name" value="ENDO-4-O-SULFATASE"/>
    <property type="match status" value="1"/>
</dbReference>
<dbReference type="Proteomes" id="UP001200145">
    <property type="component" value="Unassembled WGS sequence"/>
</dbReference>
<dbReference type="RefSeq" id="WP_234867937.1">
    <property type="nucleotide sequence ID" value="NZ_JAKEVY010000005.1"/>
</dbReference>
<feature type="domain" description="Sulfatase N-terminal" evidence="5">
    <location>
        <begin position="29"/>
        <end position="343"/>
    </location>
</feature>
<dbReference type="Gene3D" id="3.40.720.10">
    <property type="entry name" value="Alkaline Phosphatase, subunit A"/>
    <property type="match status" value="1"/>
</dbReference>
<organism evidence="6 7">
    <name type="scientific">Flavihumibacter fluminis</name>
    <dbReference type="NCBI Taxonomy" id="2909236"/>
    <lineage>
        <taxon>Bacteria</taxon>
        <taxon>Pseudomonadati</taxon>
        <taxon>Bacteroidota</taxon>
        <taxon>Chitinophagia</taxon>
        <taxon>Chitinophagales</taxon>
        <taxon>Chitinophagaceae</taxon>
        <taxon>Flavihumibacter</taxon>
    </lineage>
</organism>
<evidence type="ECO:0000259" key="5">
    <source>
        <dbReference type="Pfam" id="PF00884"/>
    </source>
</evidence>
<dbReference type="SUPFAM" id="SSF53649">
    <property type="entry name" value="Alkaline phosphatase-like"/>
    <property type="match status" value="1"/>
</dbReference>
<dbReference type="InterPro" id="IPR017850">
    <property type="entry name" value="Alkaline_phosphatase_core_sf"/>
</dbReference>
<evidence type="ECO:0000256" key="4">
    <source>
        <dbReference type="ARBA" id="ARBA00022837"/>
    </source>
</evidence>
<dbReference type="PROSITE" id="PS00523">
    <property type="entry name" value="SULFATASE_1"/>
    <property type="match status" value="1"/>
</dbReference>
<dbReference type="Gene3D" id="3.30.1120.10">
    <property type="match status" value="1"/>
</dbReference>
<dbReference type="Pfam" id="PF00884">
    <property type="entry name" value="Sulfatase"/>
    <property type="match status" value="1"/>
</dbReference>
<reference evidence="6 7" key="1">
    <citation type="submission" date="2022-01" db="EMBL/GenBank/DDBJ databases">
        <title>Flavihumibacter sp. nov., isolated from sediment of a river.</title>
        <authorList>
            <person name="Liu H."/>
        </authorList>
    </citation>
    <scope>NUCLEOTIDE SEQUENCE [LARGE SCALE GENOMIC DNA]</scope>
    <source>
        <strain evidence="6 7">RY-1</strain>
    </source>
</reference>
<dbReference type="InterPro" id="IPR050738">
    <property type="entry name" value="Sulfatase"/>
</dbReference>
<keyword evidence="2" id="KW-0479">Metal-binding</keyword>
<sequence length="451" mass="50441">MNVKIFKWIVLAAFLFEINGELEAQSTKPNVIIIYSDDQGYSDLNCYGAKDLHTPHIDKLAKRGVRFTEFYAAAPVCSPSRAALLTGLVPQRAGLPGNASSTAGVAGMPTEQYTMAELFKAGGYKTAHIGKWHIGYTPETMPNGQGFDHSFGFMGGCIDNYSHFFYWDGPNRHDLWRNGVEIHEPGKYFQDLMVDEAANFMRNNRKDPFFLYFALNTPHYPLQGDTKWLEYYKNLPSPRREYAAFVSAMDERVGALLAKLDEFGMTENTIVIFQSDHGYSEEIRTFGGGGTAIGKRGSKFSLFEGGIRVPAIISWPGQLPMNVTRDQFAANVDWYPTLAGYCGLALPDKKLDGRDLRKLIASETAKSPHELFVWQSGGTKEAPQWAVRKGDWKLLHAPLQSNPAELDANGLMLVNLQSDPGEKVNLASKYPAKVQELRAAYQEWLIRVDEK</sequence>
<dbReference type="PANTHER" id="PTHR42693">
    <property type="entry name" value="ARYLSULFATASE FAMILY MEMBER"/>
    <property type="match status" value="1"/>
</dbReference>